<evidence type="ECO:0000313" key="5">
    <source>
        <dbReference type="Proteomes" id="UP000184693"/>
    </source>
</evidence>
<name>A0A1N6GTM4_9BURK</name>
<evidence type="ECO:0000313" key="4">
    <source>
        <dbReference type="EMBL" id="SIO10787.1"/>
    </source>
</evidence>
<organism evidence="4 5">
    <name type="scientific">Paraburkholderia phenazinium</name>
    <dbReference type="NCBI Taxonomy" id="60549"/>
    <lineage>
        <taxon>Bacteria</taxon>
        <taxon>Pseudomonadati</taxon>
        <taxon>Pseudomonadota</taxon>
        <taxon>Betaproteobacteria</taxon>
        <taxon>Burkholderiales</taxon>
        <taxon>Burkholderiaceae</taxon>
        <taxon>Paraburkholderia</taxon>
    </lineage>
</organism>
<dbReference type="InterPro" id="IPR013094">
    <property type="entry name" value="AB_hydrolase_3"/>
</dbReference>
<evidence type="ECO:0000256" key="2">
    <source>
        <dbReference type="ARBA" id="ARBA00022801"/>
    </source>
</evidence>
<comment type="similarity">
    <text evidence="1">Belongs to the 'GDXG' lipolytic enzyme family.</text>
</comment>
<dbReference type="InterPro" id="IPR029058">
    <property type="entry name" value="AB_hydrolase_fold"/>
</dbReference>
<dbReference type="Gene3D" id="3.40.50.1820">
    <property type="entry name" value="alpha/beta hydrolase"/>
    <property type="match status" value="1"/>
</dbReference>
<dbReference type="OrthoDB" id="9794445at2"/>
<dbReference type="FunFam" id="3.40.50.1820:FF:000089">
    <property type="entry name" value="Alpha/beta hydrolase"/>
    <property type="match status" value="1"/>
</dbReference>
<proteinExistence type="inferred from homology"/>
<dbReference type="EMBL" id="FSRM01000001">
    <property type="protein sequence ID" value="SIO10787.1"/>
    <property type="molecule type" value="Genomic_DNA"/>
</dbReference>
<dbReference type="Proteomes" id="UP000184693">
    <property type="component" value="Unassembled WGS sequence"/>
</dbReference>
<evidence type="ECO:0000256" key="1">
    <source>
        <dbReference type="ARBA" id="ARBA00010515"/>
    </source>
</evidence>
<dbReference type="SUPFAM" id="SSF53474">
    <property type="entry name" value="alpha/beta-Hydrolases"/>
    <property type="match status" value="1"/>
</dbReference>
<reference evidence="4 5" key="1">
    <citation type="submission" date="2016-11" db="EMBL/GenBank/DDBJ databases">
        <authorList>
            <person name="Jaros S."/>
            <person name="Januszkiewicz K."/>
            <person name="Wedrychowicz H."/>
        </authorList>
    </citation>
    <scope>NUCLEOTIDE SEQUENCE [LARGE SCALE GENOMIC DNA]</scope>
    <source>
        <strain evidence="4 5">GAS86</strain>
    </source>
</reference>
<feature type="domain" description="Alpha/beta hydrolase fold-3" evidence="3">
    <location>
        <begin position="83"/>
        <end position="293"/>
    </location>
</feature>
<dbReference type="AlphaFoldDB" id="A0A1N6GTM4"/>
<sequence length="322" mass="35056">MPLNPKIEQVLELIARAKRPPYHEVTAQQARASYEKSAPILEIPSARMFAVEDLAVPMRDGATIRARLYQPAEPSWAQPSPALVYYHGGGFTVGSVDTHDALCRMFARDAQCVVLSVDYRLAPEHKFPTAVDDAFDALSWLHANASLYGVDPARIALGGDSAGGTLATVCAVLARDAGLPKPVLQMLIYPGTTGYQQTASHARLADGFLLSAATIQWFFEQYVRDPGDRDDWRFAPLDGTRDAPRFEGVAPAWIATAEYDPLSDEGIAYAEKLRAAGNEVTLMRYAGMIHEFFKMGGFVPDVARAHADAVAALRSAFGIELD</sequence>
<dbReference type="InterPro" id="IPR050300">
    <property type="entry name" value="GDXG_lipolytic_enzyme"/>
</dbReference>
<keyword evidence="2" id="KW-0378">Hydrolase</keyword>
<dbReference type="Pfam" id="PF07859">
    <property type="entry name" value="Abhydrolase_3"/>
    <property type="match status" value="1"/>
</dbReference>
<dbReference type="PANTHER" id="PTHR48081">
    <property type="entry name" value="AB HYDROLASE SUPERFAMILY PROTEIN C4A8.06C"/>
    <property type="match status" value="1"/>
</dbReference>
<evidence type="ECO:0000259" key="3">
    <source>
        <dbReference type="Pfam" id="PF07859"/>
    </source>
</evidence>
<protein>
    <submittedName>
        <fullName evidence="4">Acetyl esterase</fullName>
    </submittedName>
</protein>
<gene>
    <name evidence="4" type="ORF">SAMN05444168_2670</name>
</gene>
<dbReference type="GO" id="GO:0016787">
    <property type="term" value="F:hydrolase activity"/>
    <property type="evidence" value="ECO:0007669"/>
    <property type="project" value="UniProtKB-KW"/>
</dbReference>
<accession>A0A1N6GTM4</accession>
<dbReference type="RefSeq" id="WP_074264663.1">
    <property type="nucleotide sequence ID" value="NZ_FSRM01000001.1"/>
</dbReference>
<dbReference type="PANTHER" id="PTHR48081:SF8">
    <property type="entry name" value="ALPHA_BETA HYDROLASE FOLD-3 DOMAIN-CONTAINING PROTEIN-RELATED"/>
    <property type="match status" value="1"/>
</dbReference>